<evidence type="ECO:0000256" key="5">
    <source>
        <dbReference type="SAM" id="MobiDB-lite"/>
    </source>
</evidence>
<organism evidence="7 8">
    <name type="scientific">Mycetomoellerius zeteki</name>
    <dbReference type="NCBI Taxonomy" id="64791"/>
    <lineage>
        <taxon>Eukaryota</taxon>
        <taxon>Metazoa</taxon>
        <taxon>Ecdysozoa</taxon>
        <taxon>Arthropoda</taxon>
        <taxon>Hexapoda</taxon>
        <taxon>Insecta</taxon>
        <taxon>Pterygota</taxon>
        <taxon>Neoptera</taxon>
        <taxon>Endopterygota</taxon>
        <taxon>Hymenoptera</taxon>
        <taxon>Apocrita</taxon>
        <taxon>Aculeata</taxon>
        <taxon>Formicoidea</taxon>
        <taxon>Formicidae</taxon>
        <taxon>Myrmicinae</taxon>
        <taxon>Mycetomoellerius</taxon>
    </lineage>
</organism>
<protein>
    <recommendedName>
        <fullName evidence="6">BED-type domain-containing protein</fullName>
    </recommendedName>
</protein>
<feature type="compositionally biased region" description="Polar residues" evidence="5">
    <location>
        <begin position="551"/>
        <end position="562"/>
    </location>
</feature>
<gene>
    <name evidence="7" type="ORF">ALC60_09204</name>
</gene>
<accession>A0A151WV54</accession>
<evidence type="ECO:0000256" key="2">
    <source>
        <dbReference type="ARBA" id="ARBA00022771"/>
    </source>
</evidence>
<evidence type="ECO:0000259" key="6">
    <source>
        <dbReference type="PROSITE" id="PS50808"/>
    </source>
</evidence>
<feature type="region of interest" description="Disordered" evidence="5">
    <location>
        <begin position="1"/>
        <end position="22"/>
    </location>
</feature>
<evidence type="ECO:0000256" key="4">
    <source>
        <dbReference type="PROSITE-ProRule" id="PRU00027"/>
    </source>
</evidence>
<reference evidence="7 8" key="1">
    <citation type="submission" date="2015-09" db="EMBL/GenBank/DDBJ databases">
        <title>Trachymyrmex zeteki WGS genome.</title>
        <authorList>
            <person name="Nygaard S."/>
            <person name="Hu H."/>
            <person name="Boomsma J."/>
            <person name="Zhang G."/>
        </authorList>
    </citation>
    <scope>NUCLEOTIDE SEQUENCE [LARGE SCALE GENOMIC DNA]</scope>
    <source>
        <strain evidence="7">Tzet28-1</strain>
        <tissue evidence="7">Whole body</tissue>
    </source>
</reference>
<dbReference type="PROSITE" id="PS50808">
    <property type="entry name" value="ZF_BED"/>
    <property type="match status" value="1"/>
</dbReference>
<evidence type="ECO:0000313" key="7">
    <source>
        <dbReference type="EMBL" id="KYQ51716.1"/>
    </source>
</evidence>
<dbReference type="EMBL" id="KQ982718">
    <property type="protein sequence ID" value="KYQ51716.1"/>
    <property type="molecule type" value="Genomic_DNA"/>
</dbReference>
<keyword evidence="8" id="KW-1185">Reference proteome</keyword>
<dbReference type="Proteomes" id="UP000075809">
    <property type="component" value="Unassembled WGS sequence"/>
</dbReference>
<dbReference type="AlphaFoldDB" id="A0A151WV54"/>
<proteinExistence type="predicted"/>
<dbReference type="SMART" id="SM00614">
    <property type="entry name" value="ZnF_BED"/>
    <property type="match status" value="4"/>
</dbReference>
<keyword evidence="1" id="KW-0479">Metal-binding</keyword>
<sequence>MDANKDITLRKTKRQEASSNSTNLSDNLYECAEGTEAINEATTYNLIPIRRWMREHYTRLTGNARATCNHCDVKFNIDINYLLPFHKHLVKTHPDKLIEEEKNEVQFHWVWDYYIVKNERQATCKRCTSIIICDTAALKKHLKRMHKISVPSDNVTDNEINSDDERDANKDITLRKAKRQEASSNLTNLSDSLNEYTEGIKGLNEEAQNNLVPVRLWIRGHYTELTRTNETKCIHCNVIFPIYMNKLDTLHKHLVETHSDKLAEEQKKEIKFHWIWDYYIEKNDRHATCKRCKRIIMYNSTSDLGRHLKETHKISGPTSDNVIDNEESSLDDDMDITLRKAKHQEASSNSTNLSDNLYEYAEGTEAIINEEAADNFIPVRCWIREHYTKLTRSNEATCNHCNAKFVIHISNLIILHKHLVEAHPDKLAKEQKNEIKFHWIWDHYIAKSDREASCNRCKTIVICDITALKKHLRRIHNWPWDYFTLKDCMSICKICKAAIRSRDVTQFKGHLKKYHKIFGPGSDNDIDNENNSDNYMDADTTVKNAKHQEDLSNSTGSYNNSYEETRGTEYLNENL</sequence>
<name>A0A151WV54_9HYME</name>
<dbReference type="InterPro" id="IPR013087">
    <property type="entry name" value="Znf_C2H2_type"/>
</dbReference>
<evidence type="ECO:0000256" key="1">
    <source>
        <dbReference type="ARBA" id="ARBA00022723"/>
    </source>
</evidence>
<dbReference type="STRING" id="64791.A0A151WV54"/>
<feature type="domain" description="BED-type" evidence="6">
    <location>
        <begin position="270"/>
        <end position="319"/>
    </location>
</feature>
<dbReference type="GO" id="GO:0008270">
    <property type="term" value="F:zinc ion binding"/>
    <property type="evidence" value="ECO:0007669"/>
    <property type="project" value="UniProtKB-KW"/>
</dbReference>
<dbReference type="InterPro" id="IPR003656">
    <property type="entry name" value="Znf_BED"/>
</dbReference>
<evidence type="ECO:0000313" key="8">
    <source>
        <dbReference type="Proteomes" id="UP000075809"/>
    </source>
</evidence>
<evidence type="ECO:0000256" key="3">
    <source>
        <dbReference type="ARBA" id="ARBA00022833"/>
    </source>
</evidence>
<keyword evidence="3" id="KW-0862">Zinc</keyword>
<feature type="region of interest" description="Disordered" evidence="5">
    <location>
        <begin position="544"/>
        <end position="575"/>
    </location>
</feature>
<dbReference type="SMART" id="SM00355">
    <property type="entry name" value="ZnF_C2H2"/>
    <property type="match status" value="6"/>
</dbReference>
<keyword evidence="2 4" id="KW-0863">Zinc-finger</keyword>
<dbReference type="GO" id="GO:0003677">
    <property type="term" value="F:DNA binding"/>
    <property type="evidence" value="ECO:0007669"/>
    <property type="project" value="InterPro"/>
</dbReference>